<dbReference type="InterPro" id="IPR036640">
    <property type="entry name" value="ABC1_TM_sf"/>
</dbReference>
<dbReference type="Pfam" id="PF00664">
    <property type="entry name" value="ABC_membrane"/>
    <property type="match status" value="1"/>
</dbReference>
<evidence type="ECO:0000259" key="10">
    <source>
        <dbReference type="PROSITE" id="PS50929"/>
    </source>
</evidence>
<protein>
    <submittedName>
        <fullName evidence="11">ATP-binding cassette domain-containing protein</fullName>
    </submittedName>
</protein>
<dbReference type="Proteomes" id="UP000641588">
    <property type="component" value="Unassembled WGS sequence"/>
</dbReference>
<dbReference type="InterPro" id="IPR017871">
    <property type="entry name" value="ABC_transporter-like_CS"/>
</dbReference>
<dbReference type="InterPro" id="IPR011527">
    <property type="entry name" value="ABC1_TM_dom"/>
</dbReference>
<dbReference type="Pfam" id="PF00005">
    <property type="entry name" value="ABC_tran"/>
    <property type="match status" value="1"/>
</dbReference>
<dbReference type="EMBL" id="WHOD01000013">
    <property type="protein sequence ID" value="NOU92244.1"/>
    <property type="molecule type" value="Genomic_DNA"/>
</dbReference>
<keyword evidence="4" id="KW-0547">Nucleotide-binding</keyword>
<name>A0A972JX97_9BACL</name>
<evidence type="ECO:0000313" key="11">
    <source>
        <dbReference type="EMBL" id="NOU92244.1"/>
    </source>
</evidence>
<dbReference type="InterPro" id="IPR003593">
    <property type="entry name" value="AAA+_ATPase"/>
</dbReference>
<keyword evidence="3 8" id="KW-0812">Transmembrane</keyword>
<dbReference type="Gene3D" id="3.40.50.300">
    <property type="entry name" value="P-loop containing nucleotide triphosphate hydrolases"/>
    <property type="match status" value="1"/>
</dbReference>
<sequence length="606" mass="68956">MKDVMYFIKYLYAHSGRNLYVALMGMVMISLLEGAGIIMLLPMLRLSGIVDFDAGVFTMFKDFWIFQDIQQTVLLPLILGIFILLVAGQNYLQKFFTIRNTKIQQNFTTWLRIELYSALLRASWDLYIQKRKSDLIHALTSDYGRVSVGVYVSLQFLASLVFMLIQLGLAFWLSSKLTLMILLCGVMLAFLSRKRIQQSKRLGGKSSDIAKSYLAGMTDQLNGMKEIKSNTLEQSRMVWVRRMSRLMNEEQLEFIQLKASSQFTYKVASAAFIAVFIWLFFNLFHAEPGQLLLIFLIFSRLWPRFTGIQANLEQIAMSVPSLKALLNLQRECEEVREIESLDHDPMNEQSRISILNQIEFREVHFKYQAQEGAYALQQINLQIPANRMTAIVGRSGAGKSTFIDLVMGLLQPSQGVVLLDDIPLTREKILQWRKSISYVPQEPFLFNASIRENLLMMEPDADEGRIWGALTSSSAADFVNKLPQGLDTVIGDRGIRLSGGERQRIVLARALLCRPSILILDEATSALDTENEKKIQEAIQRMKGKMTIIVVAHRLSTIRNADQIIVLDQGRIVQTGRYNQLATEKKGLFRSLLGHQVGEVELVLNE</sequence>
<dbReference type="GO" id="GO:0140359">
    <property type="term" value="F:ABC-type transporter activity"/>
    <property type="evidence" value="ECO:0007669"/>
    <property type="project" value="InterPro"/>
</dbReference>
<dbReference type="SMART" id="SM00382">
    <property type="entry name" value="AAA"/>
    <property type="match status" value="1"/>
</dbReference>
<dbReference type="GO" id="GO:0034040">
    <property type="term" value="F:ATPase-coupled lipid transmembrane transporter activity"/>
    <property type="evidence" value="ECO:0007669"/>
    <property type="project" value="TreeGrafter"/>
</dbReference>
<dbReference type="GO" id="GO:0005524">
    <property type="term" value="F:ATP binding"/>
    <property type="evidence" value="ECO:0007669"/>
    <property type="project" value="UniProtKB-KW"/>
</dbReference>
<comment type="subcellular location">
    <subcellularLocation>
        <location evidence="1">Cell membrane</location>
        <topology evidence="1">Multi-pass membrane protein</topology>
    </subcellularLocation>
</comment>
<keyword evidence="5 11" id="KW-0067">ATP-binding</keyword>
<organism evidence="11 12">
    <name type="scientific">Paenibacillus foliorum</name>
    <dbReference type="NCBI Taxonomy" id="2654974"/>
    <lineage>
        <taxon>Bacteria</taxon>
        <taxon>Bacillati</taxon>
        <taxon>Bacillota</taxon>
        <taxon>Bacilli</taxon>
        <taxon>Bacillales</taxon>
        <taxon>Paenibacillaceae</taxon>
        <taxon>Paenibacillus</taxon>
    </lineage>
</organism>
<feature type="transmembrane region" description="Helical" evidence="8">
    <location>
        <begin position="20"/>
        <end position="41"/>
    </location>
</feature>
<dbReference type="SUPFAM" id="SSF90123">
    <property type="entry name" value="ABC transporter transmembrane region"/>
    <property type="match status" value="1"/>
</dbReference>
<evidence type="ECO:0000256" key="4">
    <source>
        <dbReference type="ARBA" id="ARBA00022741"/>
    </source>
</evidence>
<dbReference type="InterPro" id="IPR027417">
    <property type="entry name" value="P-loop_NTPase"/>
</dbReference>
<keyword evidence="12" id="KW-1185">Reference proteome</keyword>
<accession>A0A972JX97</accession>
<dbReference type="GO" id="GO:0005737">
    <property type="term" value="C:cytoplasm"/>
    <property type="evidence" value="ECO:0007669"/>
    <property type="project" value="UniProtKB-ARBA"/>
</dbReference>
<dbReference type="SUPFAM" id="SSF52540">
    <property type="entry name" value="P-loop containing nucleoside triphosphate hydrolases"/>
    <property type="match status" value="1"/>
</dbReference>
<dbReference type="Gene3D" id="1.20.1560.10">
    <property type="entry name" value="ABC transporter type 1, transmembrane domain"/>
    <property type="match status" value="1"/>
</dbReference>
<gene>
    <name evidence="11" type="ORF">GC093_03200</name>
</gene>
<evidence type="ECO:0000256" key="5">
    <source>
        <dbReference type="ARBA" id="ARBA00022840"/>
    </source>
</evidence>
<dbReference type="PROSITE" id="PS00211">
    <property type="entry name" value="ABC_TRANSPORTER_1"/>
    <property type="match status" value="1"/>
</dbReference>
<feature type="transmembrane region" description="Helical" evidence="8">
    <location>
        <begin position="263"/>
        <end position="281"/>
    </location>
</feature>
<dbReference type="InterPro" id="IPR003439">
    <property type="entry name" value="ABC_transporter-like_ATP-bd"/>
</dbReference>
<dbReference type="PROSITE" id="PS50893">
    <property type="entry name" value="ABC_TRANSPORTER_2"/>
    <property type="match status" value="1"/>
</dbReference>
<dbReference type="PANTHER" id="PTHR24221">
    <property type="entry name" value="ATP-BINDING CASSETTE SUB-FAMILY B"/>
    <property type="match status" value="1"/>
</dbReference>
<dbReference type="InterPro" id="IPR039421">
    <property type="entry name" value="Type_1_exporter"/>
</dbReference>
<feature type="transmembrane region" description="Helical" evidence="8">
    <location>
        <begin position="171"/>
        <end position="191"/>
    </location>
</feature>
<dbReference type="FunFam" id="3.40.50.300:FF:000604">
    <property type="entry name" value="ABC transporter B family member 28"/>
    <property type="match status" value="1"/>
</dbReference>
<dbReference type="RefSeq" id="WP_171650426.1">
    <property type="nucleotide sequence ID" value="NZ_WHOD01000013.1"/>
</dbReference>
<dbReference type="GO" id="GO:0005886">
    <property type="term" value="C:plasma membrane"/>
    <property type="evidence" value="ECO:0007669"/>
    <property type="project" value="UniProtKB-SubCell"/>
</dbReference>
<evidence type="ECO:0000259" key="9">
    <source>
        <dbReference type="PROSITE" id="PS50893"/>
    </source>
</evidence>
<keyword evidence="2" id="KW-0813">Transport</keyword>
<evidence type="ECO:0000256" key="7">
    <source>
        <dbReference type="ARBA" id="ARBA00023136"/>
    </source>
</evidence>
<proteinExistence type="predicted"/>
<comment type="caution">
    <text evidence="11">The sequence shown here is derived from an EMBL/GenBank/DDBJ whole genome shotgun (WGS) entry which is preliminary data.</text>
</comment>
<evidence type="ECO:0000256" key="3">
    <source>
        <dbReference type="ARBA" id="ARBA00022692"/>
    </source>
</evidence>
<feature type="domain" description="ABC transmembrane type-1" evidence="10">
    <location>
        <begin position="62"/>
        <end position="317"/>
    </location>
</feature>
<feature type="domain" description="ABC transporter" evidence="9">
    <location>
        <begin position="358"/>
        <end position="594"/>
    </location>
</feature>
<dbReference type="AlphaFoldDB" id="A0A972JX97"/>
<evidence type="ECO:0000256" key="8">
    <source>
        <dbReference type="SAM" id="Phobius"/>
    </source>
</evidence>
<dbReference type="PANTHER" id="PTHR24221:SF654">
    <property type="entry name" value="ATP-BINDING CASSETTE SUB-FAMILY B MEMBER 6"/>
    <property type="match status" value="1"/>
</dbReference>
<dbReference type="PROSITE" id="PS50929">
    <property type="entry name" value="ABC_TM1F"/>
    <property type="match status" value="1"/>
</dbReference>
<evidence type="ECO:0000256" key="2">
    <source>
        <dbReference type="ARBA" id="ARBA00022448"/>
    </source>
</evidence>
<evidence type="ECO:0000256" key="6">
    <source>
        <dbReference type="ARBA" id="ARBA00022989"/>
    </source>
</evidence>
<reference evidence="11" key="1">
    <citation type="submission" date="2019-10" db="EMBL/GenBank/DDBJ databases">
        <title>Description of Paenibacillus glebae sp. nov.</title>
        <authorList>
            <person name="Carlier A."/>
            <person name="Qi S."/>
        </authorList>
    </citation>
    <scope>NUCLEOTIDE SEQUENCE</scope>
    <source>
        <strain evidence="11">LMG 31456</strain>
    </source>
</reference>
<feature type="transmembrane region" description="Helical" evidence="8">
    <location>
        <begin position="146"/>
        <end position="165"/>
    </location>
</feature>
<dbReference type="GO" id="GO:0016887">
    <property type="term" value="F:ATP hydrolysis activity"/>
    <property type="evidence" value="ECO:0007669"/>
    <property type="project" value="InterPro"/>
</dbReference>
<feature type="transmembrane region" description="Helical" evidence="8">
    <location>
        <begin position="73"/>
        <end position="92"/>
    </location>
</feature>
<evidence type="ECO:0000256" key="1">
    <source>
        <dbReference type="ARBA" id="ARBA00004651"/>
    </source>
</evidence>
<keyword evidence="7 8" id="KW-0472">Membrane</keyword>
<evidence type="ECO:0000313" key="12">
    <source>
        <dbReference type="Proteomes" id="UP000641588"/>
    </source>
</evidence>
<keyword evidence="6 8" id="KW-1133">Transmembrane helix</keyword>